<feature type="domain" description="BHLH" evidence="6">
    <location>
        <begin position="223"/>
        <end position="273"/>
    </location>
</feature>
<dbReference type="Proteomes" id="UP001054889">
    <property type="component" value="Unassembled WGS sequence"/>
</dbReference>
<keyword evidence="8" id="KW-1185">Reference proteome</keyword>
<dbReference type="InterPro" id="IPR045239">
    <property type="entry name" value="bHLH95_bHLH"/>
</dbReference>
<sequence length="558" mass="59486">MSQEGTILPLNMEGSSPGSVRSVGSGSISISARPTTEIVSIGSKPASPMVKLHEEIQGTHDGDTFPDEAMPTVVGLAGTTRSNSSSDSLKLVGVDINEGSKPASLLVVHADENRAISNLASPVVGHVNENHNDRLESASPIPMVSIGESKKGEEKVDLIGGEGGGDNDVAKDSGGVARSNSKLIKISSDGDIQDDVKDAPKPMTGHDGGSSDKGGKSKDKGIVPEADHAWTERKRRKKMNDMYNTLHSLLPRLPDKADKATIVGEAADYIKTLESTIERLEKLKVERMRAQQLGAGSSVAPAPPLLRHGAPASDSRELTLADMVNNWSAQQLAALDARGSVVPSIQTWSAPNITVSVIGNTAIIGMCAARHACVLTKALCVLEKYRIDVVTMNISSELNRTMFVILARINPAATRFPENLMIPEDRYKLAVSEILQLITKCIQHNRFLHWFNRTAVEQVYCSVDSSSRSLPSHLLPPLRAATPRLSSPSSASTPLVGVRLFFVRRRSPLPLTSRAAVLVGPPGQTVRHDDGSSDSGPCHGLAARSGAHLGTDQLTRRA</sequence>
<dbReference type="GO" id="GO:0003700">
    <property type="term" value="F:DNA-binding transcription factor activity"/>
    <property type="evidence" value="ECO:0007669"/>
    <property type="project" value="InterPro"/>
</dbReference>
<evidence type="ECO:0000256" key="5">
    <source>
        <dbReference type="SAM" id="MobiDB-lite"/>
    </source>
</evidence>
<feature type="compositionally biased region" description="Low complexity" evidence="5">
    <location>
        <begin position="14"/>
        <end position="28"/>
    </location>
</feature>
<evidence type="ECO:0000256" key="2">
    <source>
        <dbReference type="ARBA" id="ARBA00023015"/>
    </source>
</evidence>
<dbReference type="InterPro" id="IPR011598">
    <property type="entry name" value="bHLH_dom"/>
</dbReference>
<evidence type="ECO:0000259" key="6">
    <source>
        <dbReference type="PROSITE" id="PS50888"/>
    </source>
</evidence>
<gene>
    <name evidence="7" type="primary">ga20324</name>
    <name evidence="7" type="ORF">PR202_ga20324</name>
</gene>
<feature type="compositionally biased region" description="Basic and acidic residues" evidence="5">
    <location>
        <begin position="209"/>
        <end position="223"/>
    </location>
</feature>
<dbReference type="GO" id="GO:0009960">
    <property type="term" value="P:endosperm development"/>
    <property type="evidence" value="ECO:0007669"/>
    <property type="project" value="InterPro"/>
</dbReference>
<evidence type="ECO:0000256" key="4">
    <source>
        <dbReference type="SAM" id="Coils"/>
    </source>
</evidence>
<dbReference type="InterPro" id="IPR044278">
    <property type="entry name" value="BHLH95-like"/>
</dbReference>
<feature type="region of interest" description="Disordered" evidence="5">
    <location>
        <begin position="1"/>
        <end position="28"/>
    </location>
</feature>
<feature type="region of interest" description="Disordered" evidence="5">
    <location>
        <begin position="187"/>
        <end position="223"/>
    </location>
</feature>
<dbReference type="AlphaFoldDB" id="A0AAV5CXW2"/>
<feature type="region of interest" description="Disordered" evidence="5">
    <location>
        <begin position="520"/>
        <end position="558"/>
    </location>
</feature>
<dbReference type="SMART" id="SM00353">
    <property type="entry name" value="HLH"/>
    <property type="match status" value="1"/>
</dbReference>
<keyword evidence="3" id="KW-0804">Transcription</keyword>
<keyword evidence="4" id="KW-0175">Coiled coil</keyword>
<dbReference type="PROSITE" id="PS50888">
    <property type="entry name" value="BHLH"/>
    <property type="match status" value="1"/>
</dbReference>
<comment type="similarity">
    <text evidence="1">Belongs to the bHLH protein family.</text>
</comment>
<dbReference type="PANTHER" id="PTHR46772:SF15">
    <property type="entry name" value="TRANSCRIPTION FACTOR BHLH95"/>
    <property type="match status" value="1"/>
</dbReference>
<dbReference type="SUPFAM" id="SSF47459">
    <property type="entry name" value="HLH, helix-loop-helix DNA-binding domain"/>
    <property type="match status" value="1"/>
</dbReference>
<name>A0AAV5CXW2_ELECO</name>
<evidence type="ECO:0000313" key="7">
    <source>
        <dbReference type="EMBL" id="GJN02929.1"/>
    </source>
</evidence>
<feature type="coiled-coil region" evidence="4">
    <location>
        <begin position="266"/>
        <end position="293"/>
    </location>
</feature>
<proteinExistence type="inferred from homology"/>
<comment type="caution">
    <text evidence="7">The sequence shown here is derived from an EMBL/GenBank/DDBJ whole genome shotgun (WGS) entry which is preliminary data.</text>
</comment>
<dbReference type="Gene3D" id="4.10.280.10">
    <property type="entry name" value="Helix-loop-helix DNA-binding domain"/>
    <property type="match status" value="1"/>
</dbReference>
<accession>A0AAV5CXW2</accession>
<protein>
    <recommendedName>
        <fullName evidence="6">BHLH domain-containing protein</fullName>
    </recommendedName>
</protein>
<organism evidence="7 8">
    <name type="scientific">Eleusine coracana subsp. coracana</name>
    <dbReference type="NCBI Taxonomy" id="191504"/>
    <lineage>
        <taxon>Eukaryota</taxon>
        <taxon>Viridiplantae</taxon>
        <taxon>Streptophyta</taxon>
        <taxon>Embryophyta</taxon>
        <taxon>Tracheophyta</taxon>
        <taxon>Spermatophyta</taxon>
        <taxon>Magnoliopsida</taxon>
        <taxon>Liliopsida</taxon>
        <taxon>Poales</taxon>
        <taxon>Poaceae</taxon>
        <taxon>PACMAD clade</taxon>
        <taxon>Chloridoideae</taxon>
        <taxon>Cynodonteae</taxon>
        <taxon>Eleusininae</taxon>
        <taxon>Eleusine</taxon>
    </lineage>
</organism>
<evidence type="ECO:0000313" key="8">
    <source>
        <dbReference type="Proteomes" id="UP001054889"/>
    </source>
</evidence>
<dbReference type="InterPro" id="IPR036638">
    <property type="entry name" value="HLH_DNA-bd_sf"/>
</dbReference>
<dbReference type="EMBL" id="BQKI01000009">
    <property type="protein sequence ID" value="GJN02929.1"/>
    <property type="molecule type" value="Genomic_DNA"/>
</dbReference>
<keyword evidence="2" id="KW-0805">Transcription regulation</keyword>
<dbReference type="CDD" id="cd11393">
    <property type="entry name" value="bHLH_AtbHLH_like"/>
    <property type="match status" value="1"/>
</dbReference>
<reference evidence="7" key="1">
    <citation type="journal article" date="2018" name="DNA Res.">
        <title>Multiple hybrid de novo genome assembly of finger millet, an orphan allotetraploid crop.</title>
        <authorList>
            <person name="Hatakeyama M."/>
            <person name="Aluri S."/>
            <person name="Balachadran M.T."/>
            <person name="Sivarajan S.R."/>
            <person name="Patrignani A."/>
            <person name="Gruter S."/>
            <person name="Poveda L."/>
            <person name="Shimizu-Inatsugi R."/>
            <person name="Baeten J."/>
            <person name="Francoijs K.J."/>
            <person name="Nataraja K.N."/>
            <person name="Reddy Y.A.N."/>
            <person name="Phadnis S."/>
            <person name="Ravikumar R.L."/>
            <person name="Schlapbach R."/>
            <person name="Sreeman S.M."/>
            <person name="Shimizu K.K."/>
        </authorList>
    </citation>
    <scope>NUCLEOTIDE SEQUENCE</scope>
</reference>
<evidence type="ECO:0000256" key="3">
    <source>
        <dbReference type="ARBA" id="ARBA00023163"/>
    </source>
</evidence>
<dbReference type="GO" id="GO:0046983">
    <property type="term" value="F:protein dimerization activity"/>
    <property type="evidence" value="ECO:0007669"/>
    <property type="project" value="InterPro"/>
</dbReference>
<evidence type="ECO:0000256" key="1">
    <source>
        <dbReference type="ARBA" id="ARBA00005510"/>
    </source>
</evidence>
<reference evidence="7" key="2">
    <citation type="submission" date="2021-12" db="EMBL/GenBank/DDBJ databases">
        <title>Resequencing data analysis of finger millet.</title>
        <authorList>
            <person name="Hatakeyama M."/>
            <person name="Aluri S."/>
            <person name="Balachadran M.T."/>
            <person name="Sivarajan S.R."/>
            <person name="Poveda L."/>
            <person name="Shimizu-Inatsugi R."/>
            <person name="Schlapbach R."/>
            <person name="Sreeman S.M."/>
            <person name="Shimizu K.K."/>
        </authorList>
    </citation>
    <scope>NUCLEOTIDE SEQUENCE</scope>
</reference>
<dbReference type="Pfam" id="PF00010">
    <property type="entry name" value="HLH"/>
    <property type="match status" value="1"/>
</dbReference>
<dbReference type="PANTHER" id="PTHR46772">
    <property type="entry name" value="BHLH DOMAIN-CONTAINING PROTEIN"/>
    <property type="match status" value="1"/>
</dbReference>